<evidence type="ECO:0000313" key="10">
    <source>
        <dbReference type="EMBL" id="MBI3538749.1"/>
    </source>
</evidence>
<evidence type="ECO:0000259" key="8">
    <source>
        <dbReference type="PROSITE" id="PS50045"/>
    </source>
</evidence>
<dbReference type="Pfam" id="PF00158">
    <property type="entry name" value="Sigma54_activat"/>
    <property type="match status" value="1"/>
</dbReference>
<organism evidence="10 11">
    <name type="scientific">Eiseniibacteriota bacterium</name>
    <dbReference type="NCBI Taxonomy" id="2212470"/>
    <lineage>
        <taxon>Bacteria</taxon>
        <taxon>Candidatus Eiseniibacteriota</taxon>
    </lineage>
</organism>
<keyword evidence="5" id="KW-0804">Transcription</keyword>
<evidence type="ECO:0000256" key="5">
    <source>
        <dbReference type="ARBA" id="ARBA00023163"/>
    </source>
</evidence>
<dbReference type="PROSITE" id="PS00688">
    <property type="entry name" value="SIGMA54_INTERACT_3"/>
    <property type="match status" value="1"/>
</dbReference>
<dbReference type="InterPro" id="IPR014264">
    <property type="entry name" value="PEP-CTERM_resp_reg"/>
</dbReference>
<dbReference type="SUPFAM" id="SSF52172">
    <property type="entry name" value="CheY-like"/>
    <property type="match status" value="1"/>
</dbReference>
<dbReference type="InterPro" id="IPR058031">
    <property type="entry name" value="AAA_lid_NorR"/>
</dbReference>
<proteinExistence type="predicted"/>
<dbReference type="CDD" id="cd00009">
    <property type="entry name" value="AAA"/>
    <property type="match status" value="1"/>
</dbReference>
<feature type="modified residue" description="4-aspartylphosphate" evidence="6">
    <location>
        <position position="53"/>
    </location>
</feature>
<dbReference type="PROSITE" id="PS00676">
    <property type="entry name" value="SIGMA54_INTERACT_2"/>
    <property type="match status" value="1"/>
</dbReference>
<evidence type="ECO:0000256" key="4">
    <source>
        <dbReference type="ARBA" id="ARBA00023125"/>
    </source>
</evidence>
<evidence type="ECO:0000256" key="6">
    <source>
        <dbReference type="PROSITE-ProRule" id="PRU00169"/>
    </source>
</evidence>
<feature type="region of interest" description="Disordered" evidence="7">
    <location>
        <begin position="447"/>
        <end position="474"/>
    </location>
</feature>
<dbReference type="GO" id="GO:0043565">
    <property type="term" value="F:sequence-specific DNA binding"/>
    <property type="evidence" value="ECO:0007669"/>
    <property type="project" value="InterPro"/>
</dbReference>
<dbReference type="GO" id="GO:0005524">
    <property type="term" value="F:ATP binding"/>
    <property type="evidence" value="ECO:0007669"/>
    <property type="project" value="UniProtKB-KW"/>
</dbReference>
<dbReference type="EMBL" id="JACQAY010000020">
    <property type="protein sequence ID" value="MBI3538749.1"/>
    <property type="molecule type" value="Genomic_DNA"/>
</dbReference>
<protein>
    <submittedName>
        <fullName evidence="10">PEP-CTERM-box response regulator transcription factor</fullName>
    </submittedName>
</protein>
<evidence type="ECO:0000256" key="2">
    <source>
        <dbReference type="ARBA" id="ARBA00022840"/>
    </source>
</evidence>
<feature type="domain" description="Sigma-54 factor interaction" evidence="8">
    <location>
        <begin position="145"/>
        <end position="374"/>
    </location>
</feature>
<dbReference type="PANTHER" id="PTHR32071:SF113">
    <property type="entry name" value="ALGINATE BIOSYNTHESIS TRANSCRIPTIONAL REGULATORY PROTEIN ALGB"/>
    <property type="match status" value="1"/>
</dbReference>
<dbReference type="AlphaFoldDB" id="A0A9D6QN90"/>
<dbReference type="Pfam" id="PF25601">
    <property type="entry name" value="AAA_lid_14"/>
    <property type="match status" value="1"/>
</dbReference>
<keyword evidence="1" id="KW-0547">Nucleotide-binding</keyword>
<evidence type="ECO:0000256" key="3">
    <source>
        <dbReference type="ARBA" id="ARBA00023015"/>
    </source>
</evidence>
<dbReference type="GO" id="GO:0006355">
    <property type="term" value="P:regulation of DNA-templated transcription"/>
    <property type="evidence" value="ECO:0007669"/>
    <property type="project" value="InterPro"/>
</dbReference>
<dbReference type="PROSITE" id="PS50110">
    <property type="entry name" value="RESPONSE_REGULATORY"/>
    <property type="match status" value="1"/>
</dbReference>
<dbReference type="PRINTS" id="PR01590">
    <property type="entry name" value="HTHFIS"/>
</dbReference>
<dbReference type="InterPro" id="IPR003593">
    <property type="entry name" value="AAA+_ATPase"/>
</dbReference>
<keyword evidence="6" id="KW-0597">Phosphoprotein</keyword>
<comment type="caution">
    <text evidence="10">The sequence shown here is derived from an EMBL/GenBank/DDBJ whole genome shotgun (WGS) entry which is preliminary data.</text>
</comment>
<dbReference type="GO" id="GO:0000160">
    <property type="term" value="P:phosphorelay signal transduction system"/>
    <property type="evidence" value="ECO:0007669"/>
    <property type="project" value="InterPro"/>
</dbReference>
<evidence type="ECO:0000259" key="9">
    <source>
        <dbReference type="PROSITE" id="PS50110"/>
    </source>
</evidence>
<dbReference type="SUPFAM" id="SSF52540">
    <property type="entry name" value="P-loop containing nucleoside triphosphate hydrolases"/>
    <property type="match status" value="1"/>
</dbReference>
<reference evidence="10" key="1">
    <citation type="submission" date="2020-07" db="EMBL/GenBank/DDBJ databases">
        <title>Huge and variable diversity of episymbiotic CPR bacteria and DPANN archaea in groundwater ecosystems.</title>
        <authorList>
            <person name="He C.Y."/>
            <person name="Keren R."/>
            <person name="Whittaker M."/>
            <person name="Farag I.F."/>
            <person name="Doudna J."/>
            <person name="Cate J.H.D."/>
            <person name="Banfield J.F."/>
        </authorList>
    </citation>
    <scope>NUCLEOTIDE SEQUENCE</scope>
    <source>
        <strain evidence="10">NC_groundwater_928_Pr1_S-0.2um_72_17</strain>
    </source>
</reference>
<dbReference type="InterPro" id="IPR009057">
    <property type="entry name" value="Homeodomain-like_sf"/>
</dbReference>
<dbReference type="InterPro" id="IPR002078">
    <property type="entry name" value="Sigma_54_int"/>
</dbReference>
<dbReference type="InterPro" id="IPR011006">
    <property type="entry name" value="CheY-like_superfamily"/>
</dbReference>
<feature type="compositionally biased region" description="Acidic residues" evidence="7">
    <location>
        <begin position="457"/>
        <end position="474"/>
    </location>
</feature>
<dbReference type="Pfam" id="PF00072">
    <property type="entry name" value="Response_reg"/>
    <property type="match status" value="1"/>
</dbReference>
<dbReference type="Proteomes" id="UP000807850">
    <property type="component" value="Unassembled WGS sequence"/>
</dbReference>
<dbReference type="PROSITE" id="PS50045">
    <property type="entry name" value="SIGMA54_INTERACT_4"/>
    <property type="match status" value="1"/>
</dbReference>
<keyword evidence="2" id="KW-0067">ATP-binding</keyword>
<evidence type="ECO:0000256" key="7">
    <source>
        <dbReference type="SAM" id="MobiDB-lite"/>
    </source>
</evidence>
<dbReference type="InterPro" id="IPR002197">
    <property type="entry name" value="HTH_Fis"/>
</dbReference>
<dbReference type="InterPro" id="IPR025943">
    <property type="entry name" value="Sigma_54_int_dom_ATP-bd_2"/>
</dbReference>
<evidence type="ECO:0000313" key="11">
    <source>
        <dbReference type="Proteomes" id="UP000807850"/>
    </source>
</evidence>
<dbReference type="Gene3D" id="1.10.8.60">
    <property type="match status" value="1"/>
</dbReference>
<dbReference type="PANTHER" id="PTHR32071">
    <property type="entry name" value="TRANSCRIPTIONAL REGULATORY PROTEIN"/>
    <property type="match status" value="1"/>
</dbReference>
<gene>
    <name evidence="10" type="primary">prsR</name>
    <name evidence="10" type="ORF">HY076_00545</name>
</gene>
<dbReference type="Gene3D" id="1.10.10.60">
    <property type="entry name" value="Homeodomain-like"/>
    <property type="match status" value="1"/>
</dbReference>
<sequence length="474" mass="53098">MSREKILIVDDEESIRSQLKWGLADEYEVITAATAEEARRMLSEERPRVVTLDITLSRAGGDEEGMVLLDEIVDLYPLTRVVMVTGNESRENALDSIRRGAVDWYPKPIQLEELKGILRRAFHVQQIEEEQAAGMPPGRKRYHRLIGDSEAMQKVFSLVQRVAPTDATVLVLGENGTGKELVAHAIHSASRRREGPFVPINCGAIPEALLESELFGHERGAFTDAYRTREGKFEIANGGTIFLDEIAELPVHLQVKLLRFLQDHIIERVGGRDPIKVDVRVVAATNRDLKAAIAGGTFREDLFYRLSVVSIQMPPLRGRGDDSRILAEYFLEFYARHHKRRLKGFTQSALRAIQAHPWPGNVRELENRVQRGVILARDAYLRPEDLELGEVRAEGVRTLQAARDDAEKRLLIEALTRNAGNITRAARDIDVSRPTLHDLLRKHGIEADRYRRAGAAPDDDDAGDDGDAAPGDEA</sequence>
<dbReference type="SMART" id="SM00382">
    <property type="entry name" value="AAA"/>
    <property type="match status" value="1"/>
</dbReference>
<evidence type="ECO:0000256" key="1">
    <source>
        <dbReference type="ARBA" id="ARBA00022741"/>
    </source>
</evidence>
<dbReference type="Pfam" id="PF02954">
    <property type="entry name" value="HTH_8"/>
    <property type="match status" value="1"/>
</dbReference>
<dbReference type="Gene3D" id="3.40.50.300">
    <property type="entry name" value="P-loop containing nucleotide triphosphate hydrolases"/>
    <property type="match status" value="1"/>
</dbReference>
<dbReference type="FunFam" id="3.40.50.300:FF:000006">
    <property type="entry name" value="DNA-binding transcriptional regulator NtrC"/>
    <property type="match status" value="1"/>
</dbReference>
<dbReference type="InterPro" id="IPR001789">
    <property type="entry name" value="Sig_transdc_resp-reg_receiver"/>
</dbReference>
<dbReference type="SUPFAM" id="SSF46689">
    <property type="entry name" value="Homeodomain-like"/>
    <property type="match status" value="1"/>
</dbReference>
<dbReference type="InterPro" id="IPR027417">
    <property type="entry name" value="P-loop_NTPase"/>
</dbReference>
<feature type="domain" description="Response regulatory" evidence="9">
    <location>
        <begin position="5"/>
        <end position="122"/>
    </location>
</feature>
<dbReference type="InterPro" id="IPR025944">
    <property type="entry name" value="Sigma_54_int_dom_CS"/>
</dbReference>
<dbReference type="SMART" id="SM00448">
    <property type="entry name" value="REC"/>
    <property type="match status" value="1"/>
</dbReference>
<dbReference type="NCBIfam" id="TIGR02915">
    <property type="entry name" value="PEP_resp_reg"/>
    <property type="match status" value="1"/>
</dbReference>
<name>A0A9D6QN90_UNCEI</name>
<dbReference type="Gene3D" id="3.40.50.2300">
    <property type="match status" value="1"/>
</dbReference>
<keyword evidence="3" id="KW-0805">Transcription regulation</keyword>
<keyword evidence="4" id="KW-0238">DNA-binding</keyword>
<accession>A0A9D6QN90</accession>